<feature type="transmembrane region" description="Helical" evidence="5">
    <location>
        <begin position="47"/>
        <end position="67"/>
    </location>
</feature>
<dbReference type="Proteomes" id="UP000664521">
    <property type="component" value="Unassembled WGS sequence"/>
</dbReference>
<evidence type="ECO:0000256" key="1">
    <source>
        <dbReference type="ARBA" id="ARBA00004141"/>
    </source>
</evidence>
<feature type="transmembrane region" description="Helical" evidence="5">
    <location>
        <begin position="121"/>
        <end position="139"/>
    </location>
</feature>
<dbReference type="AlphaFoldDB" id="A0A8H3FSA6"/>
<feature type="transmembrane region" description="Helical" evidence="5">
    <location>
        <begin position="237"/>
        <end position="255"/>
    </location>
</feature>
<dbReference type="InterPro" id="IPR007568">
    <property type="entry name" value="RTA1"/>
</dbReference>
<feature type="transmembrane region" description="Helical" evidence="5">
    <location>
        <begin position="199"/>
        <end position="217"/>
    </location>
</feature>
<keyword evidence="2 5" id="KW-0812">Transmembrane</keyword>
<evidence type="ECO:0000313" key="6">
    <source>
        <dbReference type="EMBL" id="CAF9929851.1"/>
    </source>
</evidence>
<reference evidence="6" key="1">
    <citation type="submission" date="2021-03" db="EMBL/GenBank/DDBJ databases">
        <authorList>
            <person name="Tagirdzhanova G."/>
        </authorList>
    </citation>
    <scope>NUCLEOTIDE SEQUENCE</scope>
</reference>
<accession>A0A8H3FSA6</accession>
<dbReference type="PANTHER" id="PTHR31465:SF15">
    <property type="entry name" value="LIPID TRANSPORTER ATNI-RELATED"/>
    <property type="match status" value="1"/>
</dbReference>
<gene>
    <name evidence="6" type="ORF">HETSPECPRED_007472</name>
</gene>
<feature type="transmembrane region" description="Helical" evidence="5">
    <location>
        <begin position="12"/>
        <end position="35"/>
    </location>
</feature>
<keyword evidence="7" id="KW-1185">Reference proteome</keyword>
<dbReference type="OrthoDB" id="5384040at2759"/>
<proteinExistence type="predicted"/>
<dbReference type="EMBL" id="CAJPDS010000053">
    <property type="protein sequence ID" value="CAF9929851.1"/>
    <property type="molecule type" value="Genomic_DNA"/>
</dbReference>
<protein>
    <submittedName>
        <fullName evidence="6">Uncharacterized protein</fullName>
    </submittedName>
</protein>
<evidence type="ECO:0000256" key="2">
    <source>
        <dbReference type="ARBA" id="ARBA00022692"/>
    </source>
</evidence>
<sequence length="327" mass="36690">MTCAATAPEDPLWSFCPSVAAAYLYAILFGLITIAHIAQAIYHRKTYCWVISMSALWQTLAYAFRIVSIKSPTSVAAYSTWFVLILVAPLWTNAFVYMVFGRMVYNYTSTARLFKVKAWRFGLYFVLLDILAFIIQLIGAASASGDDVPESQVLRGLHIYQGGVGLQQLFIFFFCYLAFRFHQNLNKQPHSARIRQAKILLYVLYFVLLLVTIRIIFRLAEYSKGLKSSIPNHEAYQYVLDSTMMMIALLAFNVVHPGRIMAGKEAEFPSRKERKVFFKDGGKGVTGSGNGSELLPTTNAYKPVDGEVQASAGTTKGEPYKTAYYGE</sequence>
<evidence type="ECO:0000256" key="4">
    <source>
        <dbReference type="ARBA" id="ARBA00023136"/>
    </source>
</evidence>
<comment type="subcellular location">
    <subcellularLocation>
        <location evidence="1">Membrane</location>
        <topology evidence="1">Multi-pass membrane protein</topology>
    </subcellularLocation>
</comment>
<keyword evidence="3 5" id="KW-1133">Transmembrane helix</keyword>
<evidence type="ECO:0000313" key="7">
    <source>
        <dbReference type="Proteomes" id="UP000664521"/>
    </source>
</evidence>
<dbReference type="PANTHER" id="PTHR31465">
    <property type="entry name" value="PROTEIN RTA1-RELATED"/>
    <property type="match status" value="1"/>
</dbReference>
<name>A0A8H3FSA6_9LECA</name>
<feature type="transmembrane region" description="Helical" evidence="5">
    <location>
        <begin position="159"/>
        <end position="179"/>
    </location>
</feature>
<comment type="caution">
    <text evidence="6">The sequence shown here is derived from an EMBL/GenBank/DDBJ whole genome shotgun (WGS) entry which is preliminary data.</text>
</comment>
<feature type="transmembrane region" description="Helical" evidence="5">
    <location>
        <begin position="79"/>
        <end position="100"/>
    </location>
</feature>
<keyword evidence="4 5" id="KW-0472">Membrane</keyword>
<organism evidence="6 7">
    <name type="scientific">Heterodermia speciosa</name>
    <dbReference type="NCBI Taxonomy" id="116794"/>
    <lineage>
        <taxon>Eukaryota</taxon>
        <taxon>Fungi</taxon>
        <taxon>Dikarya</taxon>
        <taxon>Ascomycota</taxon>
        <taxon>Pezizomycotina</taxon>
        <taxon>Lecanoromycetes</taxon>
        <taxon>OSLEUM clade</taxon>
        <taxon>Lecanoromycetidae</taxon>
        <taxon>Caliciales</taxon>
        <taxon>Physciaceae</taxon>
        <taxon>Heterodermia</taxon>
    </lineage>
</organism>
<dbReference type="GO" id="GO:0016020">
    <property type="term" value="C:membrane"/>
    <property type="evidence" value="ECO:0007669"/>
    <property type="project" value="UniProtKB-SubCell"/>
</dbReference>
<dbReference type="Pfam" id="PF04479">
    <property type="entry name" value="RTA1"/>
    <property type="match status" value="1"/>
</dbReference>
<evidence type="ECO:0000256" key="3">
    <source>
        <dbReference type="ARBA" id="ARBA00022989"/>
    </source>
</evidence>
<evidence type="ECO:0000256" key="5">
    <source>
        <dbReference type="SAM" id="Phobius"/>
    </source>
</evidence>